<dbReference type="PANTHER" id="PTHR30419">
    <property type="entry name" value="HTH-TYPE TRANSCRIPTIONAL REGULATOR YBHD"/>
    <property type="match status" value="1"/>
</dbReference>
<evidence type="ECO:0000313" key="7">
    <source>
        <dbReference type="EMBL" id="MBR0799357.1"/>
    </source>
</evidence>
<gene>
    <name evidence="7" type="ORF">JQ615_28620</name>
</gene>
<evidence type="ECO:0000313" key="8">
    <source>
        <dbReference type="Proteomes" id="UP001315278"/>
    </source>
</evidence>
<proteinExistence type="inferred from homology"/>
<dbReference type="EMBL" id="JAFCJH010000037">
    <property type="protein sequence ID" value="MBR0799357.1"/>
    <property type="molecule type" value="Genomic_DNA"/>
</dbReference>
<dbReference type="InterPro" id="IPR036390">
    <property type="entry name" value="WH_DNA-bd_sf"/>
</dbReference>
<dbReference type="InterPro" id="IPR005119">
    <property type="entry name" value="LysR_subst-bd"/>
</dbReference>
<dbReference type="Proteomes" id="UP001315278">
    <property type="component" value="Unassembled WGS sequence"/>
</dbReference>
<dbReference type="SUPFAM" id="SSF46785">
    <property type="entry name" value="Winged helix' DNA-binding domain"/>
    <property type="match status" value="1"/>
</dbReference>
<evidence type="ECO:0000259" key="6">
    <source>
        <dbReference type="PROSITE" id="PS50931"/>
    </source>
</evidence>
<feature type="domain" description="HTH lysR-type" evidence="6">
    <location>
        <begin position="25"/>
        <end position="82"/>
    </location>
</feature>
<keyword evidence="3" id="KW-0805">Transcription regulation</keyword>
<comment type="function">
    <text evidence="1">NodD regulates the expression of the nodABCFE genes which encode other nodulation proteins. NodD is also a negative regulator of its own expression. Binds flavonoids as inducers.</text>
</comment>
<dbReference type="InterPro" id="IPR000847">
    <property type="entry name" value="LysR_HTH_N"/>
</dbReference>
<sequence length="325" mass="35601">MPLVTIEADPQRSPTPSETALTRRVDLTTLRLFIAICDEQNLTRAAQREGIAASAVSKRMNDFELAFGVTLFKRLAKGMALTPAGEALLHHARVTLLNVEKIAVELSEYAHGVRGHVRMLANLSAIVQYLPEDLSAFFAAHGLLRVDLQERPSGQVVRGIEEGAAEIGICSGEADSRALEGFHYRTDHLVVVMRPDHPLAGRESLAFTETLDFDHIGLHTASSIYLRSQYAATQAGKAMRLRINVPGFDAVCRMVQANMGLGLIPDRAFEVVGAGMGLSAIPLRDEWGRRALKIVVRDAVHLSATGRLMLDHLRAVEADRRDDDL</sequence>
<dbReference type="InterPro" id="IPR050950">
    <property type="entry name" value="HTH-type_LysR_regulators"/>
</dbReference>
<evidence type="ECO:0000256" key="5">
    <source>
        <dbReference type="ARBA" id="ARBA00023163"/>
    </source>
</evidence>
<comment type="caution">
    <text evidence="7">The sequence shown here is derived from an EMBL/GenBank/DDBJ whole genome shotgun (WGS) entry which is preliminary data.</text>
</comment>
<reference evidence="8" key="1">
    <citation type="journal article" date="2021" name="ISME J.">
        <title>Evolutionary origin and ecological implication of a unique nif island in free-living Bradyrhizobium lineages.</title>
        <authorList>
            <person name="Tao J."/>
        </authorList>
    </citation>
    <scope>NUCLEOTIDE SEQUENCE [LARGE SCALE GENOMIC DNA]</scope>
    <source>
        <strain evidence="8">SZCCT0434</strain>
    </source>
</reference>
<evidence type="ECO:0000256" key="2">
    <source>
        <dbReference type="ARBA" id="ARBA00009437"/>
    </source>
</evidence>
<evidence type="ECO:0000256" key="1">
    <source>
        <dbReference type="ARBA" id="ARBA00003502"/>
    </source>
</evidence>
<dbReference type="Pfam" id="PF00126">
    <property type="entry name" value="HTH_1"/>
    <property type="match status" value="1"/>
</dbReference>
<dbReference type="CDD" id="cd08421">
    <property type="entry name" value="PBP2_LTTR_like_1"/>
    <property type="match status" value="1"/>
</dbReference>
<name>A0ABS5FRB6_9BRAD</name>
<dbReference type="Gene3D" id="3.40.190.290">
    <property type="match status" value="1"/>
</dbReference>
<accession>A0ABS5FRB6</accession>
<dbReference type="Pfam" id="PF03466">
    <property type="entry name" value="LysR_substrate"/>
    <property type="match status" value="1"/>
</dbReference>
<dbReference type="PANTHER" id="PTHR30419:SF2">
    <property type="entry name" value="LYSR FAMILY TRANSCRIPTIONAL REGULATOR"/>
    <property type="match status" value="1"/>
</dbReference>
<comment type="similarity">
    <text evidence="2">Belongs to the LysR transcriptional regulatory family.</text>
</comment>
<organism evidence="7 8">
    <name type="scientific">Bradyrhizobium jicamae</name>
    <dbReference type="NCBI Taxonomy" id="280332"/>
    <lineage>
        <taxon>Bacteria</taxon>
        <taxon>Pseudomonadati</taxon>
        <taxon>Pseudomonadota</taxon>
        <taxon>Alphaproteobacteria</taxon>
        <taxon>Hyphomicrobiales</taxon>
        <taxon>Nitrobacteraceae</taxon>
        <taxon>Bradyrhizobium</taxon>
    </lineage>
</organism>
<dbReference type="PROSITE" id="PS50931">
    <property type="entry name" value="HTH_LYSR"/>
    <property type="match status" value="1"/>
</dbReference>
<evidence type="ECO:0000256" key="4">
    <source>
        <dbReference type="ARBA" id="ARBA00023125"/>
    </source>
</evidence>
<evidence type="ECO:0000256" key="3">
    <source>
        <dbReference type="ARBA" id="ARBA00023015"/>
    </source>
</evidence>
<keyword evidence="8" id="KW-1185">Reference proteome</keyword>
<dbReference type="RefSeq" id="WP_212494205.1">
    <property type="nucleotide sequence ID" value="NZ_JAFCJH010000037.1"/>
</dbReference>
<dbReference type="Gene3D" id="1.10.10.10">
    <property type="entry name" value="Winged helix-like DNA-binding domain superfamily/Winged helix DNA-binding domain"/>
    <property type="match status" value="1"/>
</dbReference>
<keyword evidence="5" id="KW-0804">Transcription</keyword>
<dbReference type="SUPFAM" id="SSF53850">
    <property type="entry name" value="Periplasmic binding protein-like II"/>
    <property type="match status" value="1"/>
</dbReference>
<dbReference type="InterPro" id="IPR036388">
    <property type="entry name" value="WH-like_DNA-bd_sf"/>
</dbReference>
<keyword evidence="4" id="KW-0238">DNA-binding</keyword>
<protein>
    <submittedName>
        <fullName evidence="7">LysR family transcriptional regulator</fullName>
    </submittedName>
</protein>